<dbReference type="Proteomes" id="UP001292094">
    <property type="component" value="Unassembled WGS sequence"/>
</dbReference>
<accession>A0AAE1PKL0</accession>
<feature type="region of interest" description="Disordered" evidence="1">
    <location>
        <begin position="1"/>
        <end position="54"/>
    </location>
</feature>
<evidence type="ECO:0000256" key="1">
    <source>
        <dbReference type="SAM" id="MobiDB-lite"/>
    </source>
</evidence>
<keyword evidence="3" id="KW-1185">Reference proteome</keyword>
<proteinExistence type="predicted"/>
<gene>
    <name evidence="2" type="ORF">Pmani_018331</name>
</gene>
<feature type="compositionally biased region" description="Acidic residues" evidence="1">
    <location>
        <begin position="28"/>
        <end position="39"/>
    </location>
</feature>
<comment type="caution">
    <text evidence="2">The sequence shown here is derived from an EMBL/GenBank/DDBJ whole genome shotgun (WGS) entry which is preliminary data.</text>
</comment>
<reference evidence="2" key="1">
    <citation type="submission" date="2023-11" db="EMBL/GenBank/DDBJ databases">
        <title>Genome assemblies of two species of porcelain crab, Petrolisthes cinctipes and Petrolisthes manimaculis (Anomura: Porcellanidae).</title>
        <authorList>
            <person name="Angst P."/>
        </authorList>
    </citation>
    <scope>NUCLEOTIDE SEQUENCE</scope>
    <source>
        <strain evidence="2">PB745_02</strain>
        <tissue evidence="2">Gill</tissue>
    </source>
</reference>
<protein>
    <submittedName>
        <fullName evidence="2">Uncharacterized protein</fullName>
    </submittedName>
</protein>
<dbReference type="AlphaFoldDB" id="A0AAE1PKL0"/>
<organism evidence="2 3">
    <name type="scientific">Petrolisthes manimaculis</name>
    <dbReference type="NCBI Taxonomy" id="1843537"/>
    <lineage>
        <taxon>Eukaryota</taxon>
        <taxon>Metazoa</taxon>
        <taxon>Ecdysozoa</taxon>
        <taxon>Arthropoda</taxon>
        <taxon>Crustacea</taxon>
        <taxon>Multicrustacea</taxon>
        <taxon>Malacostraca</taxon>
        <taxon>Eumalacostraca</taxon>
        <taxon>Eucarida</taxon>
        <taxon>Decapoda</taxon>
        <taxon>Pleocyemata</taxon>
        <taxon>Anomura</taxon>
        <taxon>Galatheoidea</taxon>
        <taxon>Porcellanidae</taxon>
        <taxon>Petrolisthes</taxon>
    </lineage>
</organism>
<feature type="compositionally biased region" description="Basic and acidic residues" evidence="1">
    <location>
        <begin position="11"/>
        <end position="27"/>
    </location>
</feature>
<dbReference type="EMBL" id="JAWZYT010001679">
    <property type="protein sequence ID" value="KAK4310078.1"/>
    <property type="molecule type" value="Genomic_DNA"/>
</dbReference>
<evidence type="ECO:0000313" key="2">
    <source>
        <dbReference type="EMBL" id="KAK4310078.1"/>
    </source>
</evidence>
<name>A0AAE1PKL0_9EUCA</name>
<sequence length="132" mass="15352">MKEVEMEEQEEMKMKEEGMDEEKMKEVEMEEKEQEEMEEKEGGMEEKEEEMMTNLPPSRTFWLALTSPTLSSNLQLTIYFPLLNQVRLAQCDGGGVMLTEIYQTGKSCSELILYCNENIGGTILLRFSQYPE</sequence>
<evidence type="ECO:0000313" key="3">
    <source>
        <dbReference type="Proteomes" id="UP001292094"/>
    </source>
</evidence>
<feature type="compositionally biased region" description="Acidic residues" evidence="1">
    <location>
        <begin position="1"/>
        <end position="10"/>
    </location>
</feature>